<dbReference type="VEuPathDB" id="FungiDB:PCH_Pc13g05340"/>
<dbReference type="OMA" id="DMVSFRV"/>
<feature type="domain" description="Yeast cell wall synthesis Kre9/Knh1 C-terminal" evidence="3">
    <location>
        <begin position="179"/>
        <end position="254"/>
    </location>
</feature>
<protein>
    <submittedName>
        <fullName evidence="4">Pc13g05340 protein</fullName>
    </submittedName>
</protein>
<dbReference type="GO" id="GO:0031505">
    <property type="term" value="P:fungal-type cell wall organization"/>
    <property type="evidence" value="ECO:0007669"/>
    <property type="project" value="TreeGrafter"/>
</dbReference>
<dbReference type="InterPro" id="IPR008659">
    <property type="entry name" value="Kre9/Knh1_C"/>
</dbReference>
<keyword evidence="5" id="KW-1185">Reference proteome</keyword>
<dbReference type="Proteomes" id="UP000000724">
    <property type="component" value="Contig Pc00c13"/>
</dbReference>
<name>B6H2J5_PENRW</name>
<feature type="chain" id="PRO_5002843413" evidence="2">
    <location>
        <begin position="18"/>
        <end position="268"/>
    </location>
</feature>
<dbReference type="GO" id="GO:0005576">
    <property type="term" value="C:extracellular region"/>
    <property type="evidence" value="ECO:0007669"/>
    <property type="project" value="TreeGrafter"/>
</dbReference>
<proteinExistence type="predicted"/>
<dbReference type="InterPro" id="IPR045328">
    <property type="entry name" value="Kre9/Knh1"/>
</dbReference>
<dbReference type="OrthoDB" id="2432613at2759"/>
<evidence type="ECO:0000256" key="1">
    <source>
        <dbReference type="ARBA" id="ARBA00022729"/>
    </source>
</evidence>
<dbReference type="GO" id="GO:0042546">
    <property type="term" value="P:cell wall biogenesis"/>
    <property type="evidence" value="ECO:0007669"/>
    <property type="project" value="InterPro"/>
</dbReference>
<gene>
    <name evidence="4" type="ORF">Pc13g05340</name>
    <name evidence="4" type="ORF">PCH_Pc13g05340</name>
</gene>
<reference evidence="4 5" key="1">
    <citation type="journal article" date="2008" name="Nat. Biotechnol.">
        <title>Genome sequencing and analysis of the filamentous fungus Penicillium chrysogenum.</title>
        <authorList>
            <person name="van den Berg M.A."/>
            <person name="Albang R."/>
            <person name="Albermann K."/>
            <person name="Badger J.H."/>
            <person name="Daran J.-M."/>
            <person name="Driessen A.J.M."/>
            <person name="Garcia-Estrada C."/>
            <person name="Fedorova N.D."/>
            <person name="Harris D.M."/>
            <person name="Heijne W.H.M."/>
            <person name="Joardar V.S."/>
            <person name="Kiel J.A.K.W."/>
            <person name="Kovalchuk A."/>
            <person name="Martin J.F."/>
            <person name="Nierman W.C."/>
            <person name="Nijland J.G."/>
            <person name="Pronk J.T."/>
            <person name="Roubos J.A."/>
            <person name="van der Klei I.J."/>
            <person name="van Peij N.N.M.E."/>
            <person name="Veenhuis M."/>
            <person name="von Doehren H."/>
            <person name="Wagner C."/>
            <person name="Wortman J.R."/>
            <person name="Bovenberg R.A.L."/>
        </authorList>
    </citation>
    <scope>NUCLEOTIDE SEQUENCE [LARGE SCALE GENOMIC DNA]</scope>
    <source>
        <strain evidence="5">ATCC 28089 / DSM 1075 / NRRL 1951 / Wisconsin 54-1255</strain>
    </source>
</reference>
<evidence type="ECO:0000259" key="3">
    <source>
        <dbReference type="Pfam" id="PF05390"/>
    </source>
</evidence>
<accession>B6H2J5</accession>
<organism evidence="4 5">
    <name type="scientific">Penicillium rubens (strain ATCC 28089 / DSM 1075 / NRRL 1951 / Wisconsin 54-1255)</name>
    <name type="common">Penicillium chrysogenum</name>
    <dbReference type="NCBI Taxonomy" id="500485"/>
    <lineage>
        <taxon>Eukaryota</taxon>
        <taxon>Fungi</taxon>
        <taxon>Dikarya</taxon>
        <taxon>Ascomycota</taxon>
        <taxon>Pezizomycotina</taxon>
        <taxon>Eurotiomycetes</taxon>
        <taxon>Eurotiomycetidae</taxon>
        <taxon>Eurotiales</taxon>
        <taxon>Aspergillaceae</taxon>
        <taxon>Penicillium</taxon>
        <taxon>Penicillium chrysogenum species complex</taxon>
    </lineage>
</organism>
<dbReference type="AlphaFoldDB" id="B6H2J5"/>
<evidence type="ECO:0000313" key="4">
    <source>
        <dbReference type="EMBL" id="CAP91603.1"/>
    </source>
</evidence>
<dbReference type="PANTHER" id="PTHR28154">
    <property type="entry name" value="CELL WALL SYNTHESIS PROTEIN KNH1-RELATED"/>
    <property type="match status" value="1"/>
</dbReference>
<dbReference type="STRING" id="500485.B6H2J5"/>
<feature type="signal peptide" evidence="2">
    <location>
        <begin position="1"/>
        <end position="17"/>
    </location>
</feature>
<dbReference type="Pfam" id="PF05390">
    <property type="entry name" value="Kre9_KNH1_C"/>
    <property type="match status" value="1"/>
</dbReference>
<dbReference type="HOGENOM" id="CLU_063732_0_1_1"/>
<evidence type="ECO:0000313" key="5">
    <source>
        <dbReference type="Proteomes" id="UP000000724"/>
    </source>
</evidence>
<evidence type="ECO:0000256" key="2">
    <source>
        <dbReference type="SAM" id="SignalP"/>
    </source>
</evidence>
<dbReference type="EMBL" id="AM920428">
    <property type="protein sequence ID" value="CAP91603.1"/>
    <property type="molecule type" value="Genomic_DNA"/>
</dbReference>
<dbReference type="PANTHER" id="PTHR28154:SF1">
    <property type="entry name" value="CELL WALL SYNTHESIS PROTEIN KNH1-RELATED"/>
    <property type="match status" value="1"/>
</dbReference>
<dbReference type="eggNOG" id="ENOG502S28F">
    <property type="taxonomic scope" value="Eukaryota"/>
</dbReference>
<dbReference type="GO" id="GO:0006078">
    <property type="term" value="P:(1-&gt;6)-beta-D-glucan biosynthetic process"/>
    <property type="evidence" value="ECO:0007669"/>
    <property type="project" value="InterPro"/>
</dbReference>
<sequence length="268" mass="28997">MRVQLLQAALLFTAVYGQISSRITTCDLSFDGAAPVSLLWGLEAEPTSTYNFYLCAGDETTGSYDTLSQVINNGAYAPGDMVSFRVDQNIGGNEPNAYFLKIVLSGPHDYWSGFTSHFTLTNMKGTFSTKVTNAIKTMQPIPAFPTPTVKGEAEHNELRKRQVAAVGGVGVGAVAAVDQHTVPYGEQTGPIKYAPMPKSAGTTIATRSATPQYPPFPFSIATSYLGAPTVQYTDTAFATWTANTIENTVTPAPTLDKRMQKWLERWSD</sequence>
<dbReference type="BioCyc" id="PCHR:PC13G05340-MONOMER"/>
<keyword evidence="1 2" id="KW-0732">Signal</keyword>